<dbReference type="RefSeq" id="WP_236098401.1">
    <property type="nucleotide sequence ID" value="NZ_JAKGUD010000002.1"/>
</dbReference>
<feature type="transmembrane region" description="Helical" evidence="1">
    <location>
        <begin position="20"/>
        <end position="41"/>
    </location>
</feature>
<dbReference type="InterPro" id="IPR010994">
    <property type="entry name" value="RuvA_2-like"/>
</dbReference>
<dbReference type="Proteomes" id="UP001200430">
    <property type="component" value="Unassembled WGS sequence"/>
</dbReference>
<feature type="domain" description="T2SS protein K second SAM-like" evidence="2">
    <location>
        <begin position="212"/>
        <end position="271"/>
    </location>
</feature>
<evidence type="ECO:0000259" key="2">
    <source>
        <dbReference type="Pfam" id="PF03934"/>
    </source>
</evidence>
<keyword evidence="1" id="KW-1133">Transmembrane helix</keyword>
<dbReference type="EMBL" id="JAKGUD010000002">
    <property type="protein sequence ID" value="MCF4141736.1"/>
    <property type="molecule type" value="Genomic_DNA"/>
</dbReference>
<protein>
    <submittedName>
        <fullName evidence="3">Type II secretion system protein GspK</fullName>
    </submittedName>
</protein>
<evidence type="ECO:0000313" key="4">
    <source>
        <dbReference type="Proteomes" id="UP001200430"/>
    </source>
</evidence>
<keyword evidence="4" id="KW-1185">Reference proteome</keyword>
<dbReference type="InterPro" id="IPR049179">
    <property type="entry name" value="T2SSK_SAM-like_2nd"/>
</dbReference>
<gene>
    <name evidence="3" type="ORF">L2W38_02745</name>
</gene>
<sequence length="308" mass="34731">MRSSTGSPLFRGRSSRRGFILLSVLMVSMFLMSAAVGYGWFVRDQVRRVDRRRFELECRNIVLLAVKNVIRGLASDKNGYDSVHERWFGEHIIPIGDSYLVSVTILPLDDKLPLGNIFLPDGTTLRGEMEIPWNQVWEEVELPGLAAPTLDFMDSDRTPRVGGYERPFFPNRMPGDPGAFTLFPEIKLDRLVGNDERPGLKDFLTPWCGSKINVNTASEKVLALLEGIDEVTAREIVARRDKTPFKKLSELAEMPAFSNSLGPKLSNALGTTSDYFSVSVYVSSLEADRERSYNIVVTKKSVLYWEEL</sequence>
<keyword evidence="1" id="KW-0812">Transmembrane</keyword>
<dbReference type="InterPro" id="IPR038072">
    <property type="entry name" value="GspK_central_sf"/>
</dbReference>
<organism evidence="3 4">
    <name type="scientific">Dethiosulfovibrio marinus</name>
    <dbReference type="NCBI Taxonomy" id="133532"/>
    <lineage>
        <taxon>Bacteria</taxon>
        <taxon>Thermotogati</taxon>
        <taxon>Synergistota</taxon>
        <taxon>Synergistia</taxon>
        <taxon>Synergistales</taxon>
        <taxon>Dethiosulfovibrionaceae</taxon>
        <taxon>Dethiosulfovibrio</taxon>
    </lineage>
</organism>
<dbReference type="Gene3D" id="1.10.40.60">
    <property type="entry name" value="EpsJ-like"/>
    <property type="match status" value="2"/>
</dbReference>
<name>A0ABS9EN84_9BACT</name>
<reference evidence="3 4" key="1">
    <citation type="submission" date="2022-01" db="EMBL/GenBank/DDBJ databases">
        <title>Dethiosulfovibrio faecalis sp. nov., a novel proteolytic, non-sulfur-reducing bacterium isolated from a marine aquaculture solid waste bioreactor.</title>
        <authorList>
            <person name="Grabowski S."/>
            <person name="Apolinario E."/>
            <person name="Schneider N."/>
            <person name="Marshall C.W."/>
            <person name="Sowers K.R."/>
        </authorList>
    </citation>
    <scope>NUCLEOTIDE SEQUENCE [LARGE SCALE GENOMIC DNA]</scope>
    <source>
        <strain evidence="3 4">DSM 12537</strain>
    </source>
</reference>
<proteinExistence type="predicted"/>
<comment type="caution">
    <text evidence="3">The sequence shown here is derived from an EMBL/GenBank/DDBJ whole genome shotgun (WGS) entry which is preliminary data.</text>
</comment>
<dbReference type="Pfam" id="PF03934">
    <property type="entry name" value="T2SSK"/>
    <property type="match status" value="1"/>
</dbReference>
<dbReference type="Gene3D" id="3.30.1300.30">
    <property type="entry name" value="GSPII I/J protein-like"/>
    <property type="match status" value="1"/>
</dbReference>
<accession>A0ABS9EN84</accession>
<keyword evidence="1" id="KW-0472">Membrane</keyword>
<dbReference type="SUPFAM" id="SSF47781">
    <property type="entry name" value="RuvA domain 2-like"/>
    <property type="match status" value="1"/>
</dbReference>
<evidence type="ECO:0000313" key="3">
    <source>
        <dbReference type="EMBL" id="MCF4141736.1"/>
    </source>
</evidence>
<evidence type="ECO:0000256" key="1">
    <source>
        <dbReference type="SAM" id="Phobius"/>
    </source>
</evidence>